<sequence length="281" mass="31819">MKVSSLLKKIVMITGDLPTLPQTGQIVMQKLSDPEVDIKELEKIIMRDPSLTSRILKIANSPFYGRPRTIKTISEATVVIGLSTLKSIVIASALREMLKNFGLTEKLLWEHALATAFITRYLAEKLCYRNIEEAFLAGLLHDIGKIVLQLRVPDRMYLVMQDVYHGENTNSIEVEMEVFGFTHAHVGQLVARKWQFAVEIEETIGYHHWPGRASVDPMLAHLTHLANIFSHKMEVGPIRTPDVELSETVSAKYLKLSDEQVNDYFQECTSKIQSEKEGLLS</sequence>
<gene>
    <name evidence="2" type="ORF">ENG14_02255</name>
</gene>
<dbReference type="AlphaFoldDB" id="A0A7C1AXU3"/>
<dbReference type="CDD" id="cd00077">
    <property type="entry name" value="HDc"/>
    <property type="match status" value="1"/>
</dbReference>
<accession>A0A7C1AXU3</accession>
<organism evidence="2">
    <name type="scientific">Thermodesulforhabdus norvegica</name>
    <dbReference type="NCBI Taxonomy" id="39841"/>
    <lineage>
        <taxon>Bacteria</taxon>
        <taxon>Pseudomonadati</taxon>
        <taxon>Thermodesulfobacteriota</taxon>
        <taxon>Syntrophobacteria</taxon>
        <taxon>Syntrophobacterales</taxon>
        <taxon>Thermodesulforhabdaceae</taxon>
        <taxon>Thermodesulforhabdus</taxon>
    </lineage>
</organism>
<dbReference type="InterPro" id="IPR052340">
    <property type="entry name" value="RNase_Y/CdgJ"/>
</dbReference>
<dbReference type="EMBL" id="DQZW01000107">
    <property type="protein sequence ID" value="HDL89708.1"/>
    <property type="molecule type" value="Genomic_DNA"/>
</dbReference>
<dbReference type="PANTHER" id="PTHR33525">
    <property type="match status" value="1"/>
</dbReference>
<dbReference type="SUPFAM" id="SSF109604">
    <property type="entry name" value="HD-domain/PDEase-like"/>
    <property type="match status" value="1"/>
</dbReference>
<protein>
    <submittedName>
        <fullName evidence="2">HDOD domain-containing protein</fullName>
    </submittedName>
</protein>
<dbReference type="InterPro" id="IPR003607">
    <property type="entry name" value="HD/PDEase_dom"/>
</dbReference>
<evidence type="ECO:0000313" key="2">
    <source>
        <dbReference type="EMBL" id="HDL89708.1"/>
    </source>
</evidence>
<comment type="caution">
    <text evidence="2">The sequence shown here is derived from an EMBL/GenBank/DDBJ whole genome shotgun (WGS) entry which is preliminary data.</text>
</comment>
<dbReference type="PROSITE" id="PS51833">
    <property type="entry name" value="HDOD"/>
    <property type="match status" value="1"/>
</dbReference>
<dbReference type="InterPro" id="IPR006675">
    <property type="entry name" value="HDIG_dom"/>
</dbReference>
<dbReference type="PANTHER" id="PTHR33525:SF3">
    <property type="entry name" value="RIBONUCLEASE Y"/>
    <property type="match status" value="1"/>
</dbReference>
<dbReference type="Gene3D" id="1.10.3210.10">
    <property type="entry name" value="Hypothetical protein af1432"/>
    <property type="match status" value="1"/>
</dbReference>
<dbReference type="NCBIfam" id="TIGR00277">
    <property type="entry name" value="HDIG"/>
    <property type="match status" value="1"/>
</dbReference>
<feature type="domain" description="HDOD" evidence="1">
    <location>
        <begin position="17"/>
        <end position="210"/>
    </location>
</feature>
<dbReference type="Proteomes" id="UP000886355">
    <property type="component" value="Unassembled WGS sequence"/>
</dbReference>
<dbReference type="Pfam" id="PF08668">
    <property type="entry name" value="HDOD"/>
    <property type="match status" value="1"/>
</dbReference>
<name>A0A7C1AXU3_9BACT</name>
<proteinExistence type="predicted"/>
<evidence type="ECO:0000259" key="1">
    <source>
        <dbReference type="PROSITE" id="PS51833"/>
    </source>
</evidence>
<dbReference type="InterPro" id="IPR013976">
    <property type="entry name" value="HDOD"/>
</dbReference>
<reference evidence="2" key="1">
    <citation type="journal article" date="2020" name="mSystems">
        <title>Genome- and Community-Level Interaction Insights into Carbon Utilization and Element Cycling Functions of Hydrothermarchaeota in Hydrothermal Sediment.</title>
        <authorList>
            <person name="Zhou Z."/>
            <person name="Liu Y."/>
            <person name="Xu W."/>
            <person name="Pan J."/>
            <person name="Luo Z.H."/>
            <person name="Li M."/>
        </authorList>
    </citation>
    <scope>NUCLEOTIDE SEQUENCE [LARGE SCALE GENOMIC DNA]</scope>
    <source>
        <strain evidence="2">HyVt-19</strain>
    </source>
</reference>
<dbReference type="SMART" id="SM00471">
    <property type="entry name" value="HDc"/>
    <property type="match status" value="1"/>
</dbReference>